<reference evidence="1 2" key="1">
    <citation type="submission" date="2010-03" db="EMBL/GenBank/DDBJ databases">
        <authorList>
            <consortium name="The Broad Institute Genome Sequencing Platform"/>
            <person name="Ward D."/>
            <person name="Earl A."/>
            <person name="Feldgarden M."/>
            <person name="Gevers D."/>
            <person name="Young S."/>
            <person name="Zeng Q."/>
            <person name="Koehrsen M."/>
            <person name="Alvarado L."/>
            <person name="Berlin A.M."/>
            <person name="Borenstein D."/>
            <person name="Chapman S.B."/>
            <person name="Chen Z."/>
            <person name="Engels R."/>
            <person name="Freedman E."/>
            <person name="Gellesch M."/>
            <person name="Goldberg J."/>
            <person name="Griggs A."/>
            <person name="Gujja S."/>
            <person name="Heilman E.R."/>
            <person name="Heiman D.I."/>
            <person name="Hepburn T.A."/>
            <person name="Howarth C."/>
            <person name="Jen D."/>
            <person name="Larson L."/>
            <person name="Mehta T."/>
            <person name="Park D."/>
            <person name="Pearson M."/>
            <person name="Richards J."/>
            <person name="Roberts A."/>
            <person name="Saif S."/>
            <person name="Shea T.D."/>
            <person name="Shenoy N."/>
            <person name="Sisk P."/>
            <person name="Stolte C."/>
            <person name="Sykes S.N."/>
            <person name="Walk T."/>
            <person name="White J."/>
            <person name="Yandava C."/>
            <person name="Izard J."/>
            <person name="Baranova O.V."/>
            <person name="Blanton J.M."/>
            <person name="Tanner A.C."/>
            <person name="Dewhirst F."/>
            <person name="Haas B."/>
            <person name="Nusbaum C."/>
            <person name="Birren B."/>
        </authorList>
    </citation>
    <scope>NUCLEOTIDE SEQUENCE [LARGE SCALE GENOMIC DNA]</scope>
    <source>
        <strain evidence="1 2">ATCC 29453</strain>
    </source>
</reference>
<protein>
    <submittedName>
        <fullName evidence="1">N-acetyl-gamma-glutamyl-phosphate reductase</fullName>
    </submittedName>
</protein>
<dbReference type="HOGENOM" id="CLU_3367334_0_0_4"/>
<keyword evidence="2" id="KW-1185">Reference proteome</keyword>
<accession>U6Q314</accession>
<dbReference type="EMBL" id="ADCY02000024">
    <property type="protein sequence ID" value="EJZ50234.1"/>
    <property type="molecule type" value="Genomic_DNA"/>
</dbReference>
<evidence type="ECO:0000313" key="2">
    <source>
        <dbReference type="Proteomes" id="UP000017813"/>
    </source>
</evidence>
<gene>
    <name evidence="1" type="ORF">HMPREF9021_02532</name>
</gene>
<organism evidence="1 2">
    <name type="scientific">Simonsiella muelleri ATCC 29453</name>
    <dbReference type="NCBI Taxonomy" id="641147"/>
    <lineage>
        <taxon>Bacteria</taxon>
        <taxon>Pseudomonadati</taxon>
        <taxon>Pseudomonadota</taxon>
        <taxon>Betaproteobacteria</taxon>
        <taxon>Neisseriales</taxon>
        <taxon>Neisseriaceae</taxon>
        <taxon>Simonsiella</taxon>
    </lineage>
</organism>
<dbReference type="STRING" id="641147.HMPREF9021_02532"/>
<sequence length="35" mass="3812">MQKIKIGIVDIAGQAVQNMNLIFRLPENTGLTNVA</sequence>
<reference evidence="1 2" key="2">
    <citation type="submission" date="2011-10" db="EMBL/GenBank/DDBJ databases">
        <title>The Genome Sequence of Simonsiella muelleri ATCC 29453.</title>
        <authorList>
            <consortium name="The Broad Institute Genome Sequencing Platform"/>
            <consortium name="The Broad Institute Genome Sequencing Center for Infectious Disease"/>
            <person name="Earl A."/>
            <person name="Ward D."/>
            <person name="Feldgarden M."/>
            <person name="Gevers D."/>
            <person name="Izard J."/>
            <person name="Baranova O.V."/>
            <person name="Blanton J.M."/>
            <person name="Tanner A.C."/>
            <person name="Dewhirst F."/>
            <person name="Young S.K."/>
            <person name="Zeng Q."/>
            <person name="Gargeya S."/>
            <person name="Fitzgerald M."/>
            <person name="Haas B."/>
            <person name="Abouelleil A."/>
            <person name="Alvarado L."/>
            <person name="Arachchi H.M."/>
            <person name="Berlin A."/>
            <person name="Brown A."/>
            <person name="Chapman S.B."/>
            <person name="Chen Z."/>
            <person name="Dunbar C."/>
            <person name="Freedman E."/>
            <person name="Gearin G."/>
            <person name="Goldberg J."/>
            <person name="Griggs A."/>
            <person name="Gujja S."/>
            <person name="Heiman D."/>
            <person name="Howarth C."/>
            <person name="Larson L."/>
            <person name="Lui A."/>
            <person name="MacDonald P.J.P."/>
            <person name="Montmayeur A."/>
            <person name="Murphy C."/>
            <person name="Neiman D."/>
            <person name="Pearson M."/>
            <person name="Priest M."/>
            <person name="Roberts A."/>
            <person name="Saif S."/>
            <person name="Shea T."/>
            <person name="Shenoy N."/>
            <person name="Sisk P."/>
            <person name="Stolte C."/>
            <person name="Sykes S."/>
            <person name="Wortman J."/>
            <person name="Nusbaum C."/>
            <person name="Birren B."/>
        </authorList>
    </citation>
    <scope>NUCLEOTIDE SEQUENCE [LARGE SCALE GENOMIC DNA]</scope>
    <source>
        <strain evidence="1 2">ATCC 29453</strain>
    </source>
</reference>
<dbReference type="Proteomes" id="UP000017813">
    <property type="component" value="Unassembled WGS sequence"/>
</dbReference>
<comment type="caution">
    <text evidence="1">The sequence shown here is derived from an EMBL/GenBank/DDBJ whole genome shotgun (WGS) entry which is preliminary data.</text>
</comment>
<evidence type="ECO:0000313" key="1">
    <source>
        <dbReference type="EMBL" id="EJZ50234.1"/>
    </source>
</evidence>
<proteinExistence type="predicted"/>
<name>U6Q314_9NEIS</name>
<dbReference type="AlphaFoldDB" id="U6Q314"/>